<evidence type="ECO:0000256" key="1">
    <source>
        <dbReference type="SAM" id="MobiDB-lite"/>
    </source>
</evidence>
<organism evidence="3">
    <name type="scientific">Cyprideis torosa</name>
    <dbReference type="NCBI Taxonomy" id="163714"/>
    <lineage>
        <taxon>Eukaryota</taxon>
        <taxon>Metazoa</taxon>
        <taxon>Ecdysozoa</taxon>
        <taxon>Arthropoda</taxon>
        <taxon>Crustacea</taxon>
        <taxon>Oligostraca</taxon>
        <taxon>Ostracoda</taxon>
        <taxon>Podocopa</taxon>
        <taxon>Podocopida</taxon>
        <taxon>Cytherocopina</taxon>
        <taxon>Cytheroidea</taxon>
        <taxon>Cytherideidae</taxon>
        <taxon>Cyprideis</taxon>
    </lineage>
</organism>
<feature type="region of interest" description="Disordered" evidence="1">
    <location>
        <begin position="27"/>
        <end position="76"/>
    </location>
</feature>
<dbReference type="EMBL" id="OB661157">
    <property type="protein sequence ID" value="CAD7227479.1"/>
    <property type="molecule type" value="Genomic_DNA"/>
</dbReference>
<name>A0A7R8WET7_9CRUS</name>
<proteinExistence type="predicted"/>
<dbReference type="AlphaFoldDB" id="A0A7R8WET7"/>
<evidence type="ECO:0000256" key="2">
    <source>
        <dbReference type="SAM" id="SignalP"/>
    </source>
</evidence>
<feature type="signal peptide" evidence="2">
    <location>
        <begin position="1"/>
        <end position="25"/>
    </location>
</feature>
<accession>A0A7R8WET7</accession>
<keyword evidence="2" id="KW-0732">Signal</keyword>
<gene>
    <name evidence="3" type="ORF">CTOB1V02_LOCUS5385</name>
</gene>
<protein>
    <submittedName>
        <fullName evidence="3">Uncharacterized protein</fullName>
    </submittedName>
</protein>
<reference evidence="3" key="1">
    <citation type="submission" date="2020-11" db="EMBL/GenBank/DDBJ databases">
        <authorList>
            <person name="Tran Van P."/>
        </authorList>
    </citation>
    <scope>NUCLEOTIDE SEQUENCE</scope>
</reference>
<evidence type="ECO:0000313" key="3">
    <source>
        <dbReference type="EMBL" id="CAD7227479.1"/>
    </source>
</evidence>
<feature type="compositionally biased region" description="Basic residues" evidence="1">
    <location>
        <begin position="66"/>
        <end position="76"/>
    </location>
</feature>
<sequence length="76" mass="8678">MGKTAMVFVVIAMIAVFLQSALVEGRPDPREYSYPVNPLVVSPEEAKNEGNGAAPQRTKETERLLRERRKRRKEKH</sequence>
<feature type="chain" id="PRO_5043938506" evidence="2">
    <location>
        <begin position="26"/>
        <end position="76"/>
    </location>
</feature>